<accession>A0A9Q0KLY7</accession>
<proteinExistence type="predicted"/>
<organism evidence="2 3">
    <name type="scientific">Protea cynaroides</name>
    <dbReference type="NCBI Taxonomy" id="273540"/>
    <lineage>
        <taxon>Eukaryota</taxon>
        <taxon>Viridiplantae</taxon>
        <taxon>Streptophyta</taxon>
        <taxon>Embryophyta</taxon>
        <taxon>Tracheophyta</taxon>
        <taxon>Spermatophyta</taxon>
        <taxon>Magnoliopsida</taxon>
        <taxon>Proteales</taxon>
        <taxon>Proteaceae</taxon>
        <taxon>Protea</taxon>
    </lineage>
</organism>
<evidence type="ECO:0000313" key="2">
    <source>
        <dbReference type="EMBL" id="KAJ4973073.1"/>
    </source>
</evidence>
<dbReference type="Gene3D" id="1.10.287.2250">
    <property type="match status" value="1"/>
</dbReference>
<dbReference type="AlphaFoldDB" id="A0A9Q0KLY7"/>
<evidence type="ECO:0000256" key="1">
    <source>
        <dbReference type="SAM" id="SignalP"/>
    </source>
</evidence>
<comment type="caution">
    <text evidence="2">The sequence shown here is derived from an EMBL/GenBank/DDBJ whole genome shotgun (WGS) entry which is preliminary data.</text>
</comment>
<gene>
    <name evidence="2" type="ORF">NE237_006247</name>
</gene>
<keyword evidence="1" id="KW-0732">Signal</keyword>
<name>A0A9Q0KLY7_9MAGN</name>
<protein>
    <recommendedName>
        <fullName evidence="4">Cathepsin propeptide inhibitor domain-containing protein</fullName>
    </recommendedName>
</protein>
<keyword evidence="3" id="KW-1185">Reference proteome</keyword>
<sequence length="106" mass="12538">MEMGKVIVAAAVVLSMVRVLRLPPSLEFNKNNMVFNKKSLEFNEKDMEMDYNIRNLYERWSSHHNISCHHPVKEMHINVFKENAKYIHEFNKKMPPTSWSSICLLT</sequence>
<evidence type="ECO:0008006" key="4">
    <source>
        <dbReference type="Google" id="ProtNLM"/>
    </source>
</evidence>
<dbReference type="OrthoDB" id="1860964at2759"/>
<dbReference type="Proteomes" id="UP001141806">
    <property type="component" value="Unassembled WGS sequence"/>
</dbReference>
<feature type="chain" id="PRO_5040195939" description="Cathepsin propeptide inhibitor domain-containing protein" evidence="1">
    <location>
        <begin position="22"/>
        <end position="106"/>
    </location>
</feature>
<dbReference type="EMBL" id="JAMYWD010000004">
    <property type="protein sequence ID" value="KAJ4973073.1"/>
    <property type="molecule type" value="Genomic_DNA"/>
</dbReference>
<feature type="signal peptide" evidence="1">
    <location>
        <begin position="1"/>
        <end position="21"/>
    </location>
</feature>
<reference evidence="2" key="1">
    <citation type="journal article" date="2023" name="Plant J.">
        <title>The genome of the king protea, Protea cynaroides.</title>
        <authorList>
            <person name="Chang J."/>
            <person name="Duong T.A."/>
            <person name="Schoeman C."/>
            <person name="Ma X."/>
            <person name="Roodt D."/>
            <person name="Barker N."/>
            <person name="Li Z."/>
            <person name="Van de Peer Y."/>
            <person name="Mizrachi E."/>
        </authorList>
    </citation>
    <scope>NUCLEOTIDE SEQUENCE</scope>
    <source>
        <tissue evidence="2">Young leaves</tissue>
    </source>
</reference>
<evidence type="ECO:0000313" key="3">
    <source>
        <dbReference type="Proteomes" id="UP001141806"/>
    </source>
</evidence>